<reference evidence="3" key="1">
    <citation type="journal article" date="2020" name="Stud. Mycol.">
        <title>101 Dothideomycetes genomes: a test case for predicting lifestyles and emergence of pathogens.</title>
        <authorList>
            <person name="Haridas S."/>
            <person name="Albert R."/>
            <person name="Binder M."/>
            <person name="Bloem J."/>
            <person name="Labutti K."/>
            <person name="Salamov A."/>
            <person name="Andreopoulos B."/>
            <person name="Baker S."/>
            <person name="Barry K."/>
            <person name="Bills G."/>
            <person name="Bluhm B."/>
            <person name="Cannon C."/>
            <person name="Castanera R."/>
            <person name="Culley D."/>
            <person name="Daum C."/>
            <person name="Ezra D."/>
            <person name="Gonzalez J."/>
            <person name="Henrissat B."/>
            <person name="Kuo A."/>
            <person name="Liang C."/>
            <person name="Lipzen A."/>
            <person name="Lutzoni F."/>
            <person name="Magnuson J."/>
            <person name="Mondo S."/>
            <person name="Nolan M."/>
            <person name="Ohm R."/>
            <person name="Pangilinan J."/>
            <person name="Park H.-J."/>
            <person name="Ramirez L."/>
            <person name="Alfaro M."/>
            <person name="Sun H."/>
            <person name="Tritt A."/>
            <person name="Yoshinaga Y."/>
            <person name="Zwiers L.-H."/>
            <person name="Turgeon B."/>
            <person name="Goodwin S."/>
            <person name="Spatafora J."/>
            <person name="Crous P."/>
            <person name="Grigoriev I."/>
        </authorList>
    </citation>
    <scope>NUCLEOTIDE SEQUENCE</scope>
    <source>
        <strain evidence="3">CBS 113818</strain>
    </source>
</reference>
<dbReference type="Pfam" id="PF00188">
    <property type="entry name" value="CAP"/>
    <property type="match status" value="1"/>
</dbReference>
<dbReference type="PANTHER" id="PTHR10334">
    <property type="entry name" value="CYSTEINE-RICH SECRETORY PROTEIN-RELATED"/>
    <property type="match status" value="1"/>
</dbReference>
<feature type="domain" description="SCP" evidence="2">
    <location>
        <begin position="40"/>
        <end position="180"/>
    </location>
</feature>
<dbReference type="InterPro" id="IPR018244">
    <property type="entry name" value="Allrgn_V5/Tpx1_CS"/>
</dbReference>
<accession>A0A6A6ZM18</accession>
<gene>
    <name evidence="3" type="ORF">CC86DRAFT_93915</name>
</gene>
<dbReference type="InterPro" id="IPR014044">
    <property type="entry name" value="CAP_dom"/>
</dbReference>
<evidence type="ECO:0000256" key="1">
    <source>
        <dbReference type="SAM" id="SignalP"/>
    </source>
</evidence>
<proteinExistence type="predicted"/>
<feature type="chain" id="PRO_5025380973" evidence="1">
    <location>
        <begin position="18"/>
        <end position="215"/>
    </location>
</feature>
<dbReference type="SMART" id="SM00198">
    <property type="entry name" value="SCP"/>
    <property type="match status" value="1"/>
</dbReference>
<dbReference type="Gene3D" id="3.40.33.10">
    <property type="entry name" value="CAP"/>
    <property type="match status" value="1"/>
</dbReference>
<dbReference type="GO" id="GO:0005576">
    <property type="term" value="C:extracellular region"/>
    <property type="evidence" value="ECO:0007669"/>
    <property type="project" value="InterPro"/>
</dbReference>
<dbReference type="PRINTS" id="PR00837">
    <property type="entry name" value="V5TPXLIKE"/>
</dbReference>
<dbReference type="EMBL" id="MU006235">
    <property type="protein sequence ID" value="KAF2821928.1"/>
    <property type="molecule type" value="Genomic_DNA"/>
</dbReference>
<keyword evidence="4" id="KW-1185">Reference proteome</keyword>
<dbReference type="InterPro" id="IPR035940">
    <property type="entry name" value="CAP_sf"/>
</dbReference>
<keyword evidence="1" id="KW-0732">Signal</keyword>
<protein>
    <submittedName>
        <fullName evidence="3">PR-1-like protein</fullName>
    </submittedName>
</protein>
<dbReference type="InterPro" id="IPR001283">
    <property type="entry name" value="CRISP-related"/>
</dbReference>
<dbReference type="OrthoDB" id="337038at2759"/>
<dbReference type="PROSITE" id="PS01009">
    <property type="entry name" value="CRISP_1"/>
    <property type="match status" value="1"/>
</dbReference>
<dbReference type="SUPFAM" id="SSF55797">
    <property type="entry name" value="PR-1-like"/>
    <property type="match status" value="1"/>
</dbReference>
<evidence type="ECO:0000259" key="2">
    <source>
        <dbReference type="SMART" id="SM00198"/>
    </source>
</evidence>
<feature type="signal peptide" evidence="1">
    <location>
        <begin position="1"/>
        <end position="17"/>
    </location>
</feature>
<name>A0A6A6ZM18_9PLEO</name>
<evidence type="ECO:0000313" key="4">
    <source>
        <dbReference type="Proteomes" id="UP000799424"/>
    </source>
</evidence>
<dbReference type="AlphaFoldDB" id="A0A6A6ZM18"/>
<organism evidence="3 4">
    <name type="scientific">Ophiobolus disseminans</name>
    <dbReference type="NCBI Taxonomy" id="1469910"/>
    <lineage>
        <taxon>Eukaryota</taxon>
        <taxon>Fungi</taxon>
        <taxon>Dikarya</taxon>
        <taxon>Ascomycota</taxon>
        <taxon>Pezizomycotina</taxon>
        <taxon>Dothideomycetes</taxon>
        <taxon>Pleosporomycetidae</taxon>
        <taxon>Pleosporales</taxon>
        <taxon>Pleosporineae</taxon>
        <taxon>Phaeosphaeriaceae</taxon>
        <taxon>Ophiobolus</taxon>
    </lineage>
</organism>
<dbReference type="Proteomes" id="UP000799424">
    <property type="component" value="Unassembled WGS sequence"/>
</dbReference>
<evidence type="ECO:0000313" key="3">
    <source>
        <dbReference type="EMBL" id="KAF2821928.1"/>
    </source>
</evidence>
<sequence length="215" mass="24287">MKLIASLVALAAAAVVAAPAFDIKPRDLQDDSAPHIDDPNFISAVMRAHWYWRKLHCAQDLVWDPKLAEAALEELSWCPQKQKHERLGSNLSAVGPAPGNYDDWIKFVSTASHGWHEEEILYPYENPKYDGSWGHFTQMVWRNSSAIGCAVGHCNDSQVDGVDFPGRFYCYYEAYGNNDSEGQFKQQVWGPVCSDPSAAEVQARDDVHFDWKVRR</sequence>